<evidence type="ECO:0000313" key="3">
    <source>
        <dbReference type="Proteomes" id="UP000624244"/>
    </source>
</evidence>
<evidence type="ECO:0000256" key="1">
    <source>
        <dbReference type="SAM" id="Phobius"/>
    </source>
</evidence>
<proteinExistence type="predicted"/>
<keyword evidence="1" id="KW-0812">Transmembrane</keyword>
<feature type="transmembrane region" description="Helical" evidence="1">
    <location>
        <begin position="768"/>
        <end position="792"/>
    </location>
</feature>
<feature type="transmembrane region" description="Helical" evidence="1">
    <location>
        <begin position="910"/>
        <end position="927"/>
    </location>
</feature>
<feature type="transmembrane region" description="Helical" evidence="1">
    <location>
        <begin position="650"/>
        <end position="672"/>
    </location>
</feature>
<sequence length="929" mass="104425">MAPMSNCSTSQHHASVKRGVYSSETQVYFTMHRVTLITVVVITGMAVIALLVIIAVRERRSRQRAIKCTKDIEANTAAFARAINEPSYKPTTPPTEPSSPYMGDRFPDGRIGNYQQARVSSEKSFCDGRCGHHSEYQFHEVDLGEVRRLGEDKMALQPRNSQHQADPAFFTPLFHSSLPGILLIMRVPTILFALLATAWGEDVLQDIPLHPTQLVSDEEPPSLTPLDTQHDWVYPETLPPMPQCIAEQDQPAWLNAMTKCTKKQCMRHFGVICTRHQWRTQLSCLNTELSPQFLEQYIEYCSRSVLKKAQLYQWIRTTTDRTWLVEVGDANGLQRLSPASLTKGYAAVRITDKAPTCLTGSVSASSMEPFGQVMASCSFEASTRHTGYAKRPWEYHEGQHTMVALDTEVAGYDLTHAIIPDNDYFDKQCFCKTFDASLAEGDCAGPGVDSTRQRLWMHATCGSASLPPNWRQGLKTTPHDYIPTEIWKWPQCVDSMPDSVMQLKDQCTTNACRVGYDGYCYVQRAVERSCFCRNISYGTCKGSCHVFENRIDYVHWLHDLCGAEDDWHGLPEDWHRLASVNRRDAIPWAWYTESFGLSNISTGEIDPSQSEQACASSEWKRMSLLLINLAALFTAVFGPKPASNPTTNPLNSILWFPRGIAVAAFYLLANALNAMLIQSTPTYEETPMTELALLWCTMPRLTWLTIILVLASPYKRSTFSAVATAIVSETLLQALSSPAIISTVSYGIEHGFYNPNTPLLLELPAATYMYAGALMWVVVIVLSVISFLIVLLDATPAHRSHTRNTHLAAQLKKQFVKRWMWIEEKIAAYWIDRDWDFEHTPLMQNEGYVHAVYGTLPTQSSRGRRTKRSIVRVTLLAIVSTFSLWIAQWLFWIGFVGISAEEFCTPQLELSTLTWVVSSVAAVVGVVKA</sequence>
<feature type="transmembrane region" description="Helical" evidence="1">
    <location>
        <begin position="34"/>
        <end position="56"/>
    </location>
</feature>
<evidence type="ECO:0000313" key="2">
    <source>
        <dbReference type="EMBL" id="KAF5853376.1"/>
    </source>
</evidence>
<protein>
    <submittedName>
        <fullName evidence="2">Uncharacterized protein</fullName>
    </submittedName>
</protein>
<keyword evidence="1" id="KW-0472">Membrane</keyword>
<dbReference type="EMBL" id="WNKQ01000002">
    <property type="protein sequence ID" value="KAF5853376.1"/>
    <property type="molecule type" value="Genomic_DNA"/>
</dbReference>
<feature type="transmembrane region" description="Helical" evidence="1">
    <location>
        <begin position="619"/>
        <end position="638"/>
    </location>
</feature>
<dbReference type="AlphaFoldDB" id="A0A8H5ZN89"/>
<gene>
    <name evidence="2" type="ORF">GGP41_001980</name>
</gene>
<organism evidence="2 3">
    <name type="scientific">Cochliobolus sativus</name>
    <name type="common">Common root rot and spot blotch fungus</name>
    <name type="synonym">Bipolaris sorokiniana</name>
    <dbReference type="NCBI Taxonomy" id="45130"/>
    <lineage>
        <taxon>Eukaryota</taxon>
        <taxon>Fungi</taxon>
        <taxon>Dikarya</taxon>
        <taxon>Ascomycota</taxon>
        <taxon>Pezizomycotina</taxon>
        <taxon>Dothideomycetes</taxon>
        <taxon>Pleosporomycetidae</taxon>
        <taxon>Pleosporales</taxon>
        <taxon>Pleosporineae</taxon>
        <taxon>Pleosporaceae</taxon>
        <taxon>Bipolaris</taxon>
    </lineage>
</organism>
<dbReference type="Proteomes" id="UP000624244">
    <property type="component" value="Unassembled WGS sequence"/>
</dbReference>
<name>A0A8H5ZN89_COCSA</name>
<accession>A0A8H5ZN89</accession>
<comment type="caution">
    <text evidence="2">The sequence shown here is derived from an EMBL/GenBank/DDBJ whole genome shotgun (WGS) entry which is preliminary data.</text>
</comment>
<feature type="transmembrane region" description="Helical" evidence="1">
    <location>
        <begin position="692"/>
        <end position="711"/>
    </location>
</feature>
<keyword evidence="1" id="KW-1133">Transmembrane helix</keyword>
<feature type="transmembrane region" description="Helical" evidence="1">
    <location>
        <begin position="870"/>
        <end position="898"/>
    </location>
</feature>
<reference evidence="2" key="1">
    <citation type="submission" date="2019-11" db="EMBL/GenBank/DDBJ databases">
        <title>Bipolaris sorokiniana Genome sequencing.</title>
        <authorList>
            <person name="Wang H."/>
        </authorList>
    </citation>
    <scope>NUCLEOTIDE SEQUENCE</scope>
</reference>